<dbReference type="PANTHER" id="PTHR37984">
    <property type="entry name" value="PROTEIN CBG26694"/>
    <property type="match status" value="1"/>
</dbReference>
<dbReference type="Pfam" id="PF24626">
    <property type="entry name" value="SH3_Tf2-1"/>
    <property type="match status" value="1"/>
</dbReference>
<feature type="domain" description="Tf2-1-like SH3-like" evidence="2">
    <location>
        <begin position="164"/>
        <end position="210"/>
    </location>
</feature>
<dbReference type="Gene3D" id="3.30.420.10">
    <property type="entry name" value="Ribonuclease H-like superfamily/Ribonuclease H"/>
    <property type="match status" value="1"/>
</dbReference>
<dbReference type="Gene3D" id="2.40.50.40">
    <property type="match status" value="1"/>
</dbReference>
<feature type="compositionally biased region" description="Polar residues" evidence="1">
    <location>
        <begin position="121"/>
        <end position="132"/>
    </location>
</feature>
<evidence type="ECO:0000313" key="4">
    <source>
        <dbReference type="Proteomes" id="UP000251314"/>
    </source>
</evidence>
<evidence type="ECO:0000313" key="3">
    <source>
        <dbReference type="EMBL" id="RAW21841.1"/>
    </source>
</evidence>
<dbReference type="VEuPathDB" id="FungiDB:PC110_g21716"/>
<feature type="non-terminal residue" evidence="3">
    <location>
        <position position="1"/>
    </location>
</feature>
<dbReference type="SUPFAM" id="SSF53098">
    <property type="entry name" value="Ribonuclease H-like"/>
    <property type="match status" value="1"/>
</dbReference>
<dbReference type="OrthoDB" id="119430at2759"/>
<protein>
    <recommendedName>
        <fullName evidence="2">Tf2-1-like SH3-like domain-containing protein</fullName>
    </recommendedName>
</protein>
<gene>
    <name evidence="3" type="ORF">PC110_g21716</name>
</gene>
<organism evidence="3 4">
    <name type="scientific">Phytophthora cactorum</name>
    <dbReference type="NCBI Taxonomy" id="29920"/>
    <lineage>
        <taxon>Eukaryota</taxon>
        <taxon>Sar</taxon>
        <taxon>Stramenopiles</taxon>
        <taxon>Oomycota</taxon>
        <taxon>Peronosporomycetes</taxon>
        <taxon>Peronosporales</taxon>
        <taxon>Peronosporaceae</taxon>
        <taxon>Phytophthora</taxon>
    </lineage>
</organism>
<dbReference type="Proteomes" id="UP000251314">
    <property type="component" value="Unassembled WGS sequence"/>
</dbReference>
<comment type="caution">
    <text evidence="3">The sequence shown here is derived from an EMBL/GenBank/DDBJ whole genome shotgun (WGS) entry which is preliminary data.</text>
</comment>
<dbReference type="InterPro" id="IPR056924">
    <property type="entry name" value="SH3_Tf2-1"/>
</dbReference>
<dbReference type="InterPro" id="IPR016197">
    <property type="entry name" value="Chromo-like_dom_sf"/>
</dbReference>
<dbReference type="EMBL" id="MJFZ01001532">
    <property type="protein sequence ID" value="RAW21841.1"/>
    <property type="molecule type" value="Genomic_DNA"/>
</dbReference>
<accession>A0A329RBH2</accession>
<dbReference type="AlphaFoldDB" id="A0A329RBH2"/>
<name>A0A329RBH2_9STRA</name>
<evidence type="ECO:0000259" key="2">
    <source>
        <dbReference type="Pfam" id="PF24626"/>
    </source>
</evidence>
<sequence>SCSDCITSKSRPQLRGYSPGNILAERPFQIVSMDFVIPLPKSRRGNTALLLFQCAFTGYVIAKAMADTSALKVTHAFEECVYRRFVAAKEYQASEKEKRAKKHNDARSRMKRASLRHGEPSDTSGDGSSDQANDAGAARPNARSLFEVGSRAWLYMGRVNPGLVNKLAHLWYGPFRIKAKVEEFAYELELPDRRGYRFHPVVHVSRLKPVTEFEDRPTVRLAPEVEEKHRTDLDEELLPEDSWEQELATDEFEVEAILDDRVPLSTGTERPVREFKIKWVGYDEPS</sequence>
<dbReference type="GO" id="GO:0003676">
    <property type="term" value="F:nucleic acid binding"/>
    <property type="evidence" value="ECO:0007669"/>
    <property type="project" value="InterPro"/>
</dbReference>
<feature type="compositionally biased region" description="Basic and acidic residues" evidence="1">
    <location>
        <begin position="96"/>
        <end position="108"/>
    </location>
</feature>
<reference evidence="3 4" key="1">
    <citation type="submission" date="2018-01" db="EMBL/GenBank/DDBJ databases">
        <title>Draft genome of the strawberry crown rot pathogen Phytophthora cactorum.</title>
        <authorList>
            <person name="Armitage A.D."/>
            <person name="Lysoe E."/>
            <person name="Nellist C.F."/>
            <person name="Harrison R.J."/>
            <person name="Brurberg M.B."/>
        </authorList>
    </citation>
    <scope>NUCLEOTIDE SEQUENCE [LARGE SCALE GENOMIC DNA]</scope>
    <source>
        <strain evidence="3 4">10300</strain>
    </source>
</reference>
<dbReference type="SUPFAM" id="SSF54160">
    <property type="entry name" value="Chromo domain-like"/>
    <property type="match status" value="1"/>
</dbReference>
<keyword evidence="4" id="KW-1185">Reference proteome</keyword>
<dbReference type="InterPro" id="IPR012337">
    <property type="entry name" value="RNaseH-like_sf"/>
</dbReference>
<evidence type="ECO:0000256" key="1">
    <source>
        <dbReference type="SAM" id="MobiDB-lite"/>
    </source>
</evidence>
<dbReference type="PANTHER" id="PTHR37984:SF5">
    <property type="entry name" value="PROTEIN NYNRIN-LIKE"/>
    <property type="match status" value="1"/>
</dbReference>
<proteinExistence type="predicted"/>
<feature type="region of interest" description="Disordered" evidence="1">
    <location>
        <begin position="96"/>
        <end position="140"/>
    </location>
</feature>
<dbReference type="InterPro" id="IPR036397">
    <property type="entry name" value="RNaseH_sf"/>
</dbReference>
<dbReference type="CDD" id="cd00024">
    <property type="entry name" value="CD_CSD"/>
    <property type="match status" value="1"/>
</dbReference>
<dbReference type="InterPro" id="IPR050951">
    <property type="entry name" value="Retrovirus_Pol_polyprotein"/>
</dbReference>